<protein>
    <submittedName>
        <fullName evidence="2">NAD(+)--rifampin ADP-ribosyltransferase</fullName>
    </submittedName>
</protein>
<dbReference type="SUPFAM" id="SSF48452">
    <property type="entry name" value="TPR-like"/>
    <property type="match status" value="1"/>
</dbReference>
<dbReference type="GO" id="GO:0016740">
    <property type="term" value="F:transferase activity"/>
    <property type="evidence" value="ECO:0007669"/>
    <property type="project" value="UniProtKB-KW"/>
</dbReference>
<dbReference type="NCBIfam" id="NF033144">
    <property type="entry name" value="rifampin_ARR"/>
    <property type="match status" value="1"/>
</dbReference>
<dbReference type="OrthoDB" id="5509356at2"/>
<dbReference type="Gene3D" id="3.20.170.40">
    <property type="entry name" value="Rifampin ADP-ribosyltransferase domain"/>
    <property type="match status" value="1"/>
</dbReference>
<evidence type="ECO:0000313" key="2">
    <source>
        <dbReference type="EMBL" id="PQJ12567.1"/>
    </source>
</evidence>
<accession>A0A2S7T136</accession>
<keyword evidence="3" id="KW-1185">Reference proteome</keyword>
<dbReference type="InterPro" id="IPR038611">
    <property type="entry name" value="Arr_sf"/>
</dbReference>
<gene>
    <name evidence="2" type="primary">arr</name>
    <name evidence="2" type="ORF">CJD36_002135</name>
</gene>
<evidence type="ECO:0000313" key="3">
    <source>
        <dbReference type="Proteomes" id="UP000239872"/>
    </source>
</evidence>
<name>A0A2S7T136_9BACT</name>
<reference evidence="2 3" key="1">
    <citation type="submission" date="2018-01" db="EMBL/GenBank/DDBJ databases">
        <title>A novel member of the phylum Bacteroidetes isolated from glacier ice.</title>
        <authorList>
            <person name="Liu Q."/>
            <person name="Xin Y.-H."/>
        </authorList>
    </citation>
    <scope>NUCLEOTIDE SEQUENCE [LARGE SCALE GENOMIC DNA]</scope>
    <source>
        <strain evidence="2 3">RB1R16</strain>
    </source>
</reference>
<keyword evidence="2" id="KW-0808">Transferase</keyword>
<dbReference type="InterPro" id="IPR021975">
    <property type="entry name" value="Rifampin_Arr"/>
</dbReference>
<comment type="caution">
    <text evidence="2">The sequence shown here is derived from an EMBL/GenBank/DDBJ whole genome shotgun (WGS) entry which is preliminary data.</text>
</comment>
<evidence type="ECO:0000259" key="1">
    <source>
        <dbReference type="Pfam" id="PF12120"/>
    </source>
</evidence>
<feature type="domain" description="Rifampin ADP-ribosyltransferase" evidence="1">
    <location>
        <begin position="125"/>
        <end position="223"/>
    </location>
</feature>
<dbReference type="Proteomes" id="UP000239872">
    <property type="component" value="Unassembled WGS sequence"/>
</dbReference>
<sequence>MEFSPANPVIKLCLQGMNMEDNGKPEEALTIFLQAFNEVTDDFEKFTAAHYVVRHQNTVVDKLRWLQTALQYALKVNDDAVNSAFPALYQHIARCYEQLGDADNAKKNNDLSASFAANPSDKGPFYHGTRADLQVGDMLTAGRLSNYHADVIMNHIYFTAMVNGAGFAAALAKGEGHERVYIVEPKGSYENDPNVTDKKFPGNPTRSYRTREPMKIIGEVTEWVRLSPEALQQFREKLANTKGEIIN</sequence>
<organism evidence="2 3">
    <name type="scientific">Flavipsychrobacter stenotrophus</name>
    <dbReference type="NCBI Taxonomy" id="2077091"/>
    <lineage>
        <taxon>Bacteria</taxon>
        <taxon>Pseudomonadati</taxon>
        <taxon>Bacteroidota</taxon>
        <taxon>Chitinophagia</taxon>
        <taxon>Chitinophagales</taxon>
        <taxon>Chitinophagaceae</taxon>
        <taxon>Flavipsychrobacter</taxon>
    </lineage>
</organism>
<dbReference type="InterPro" id="IPR011990">
    <property type="entry name" value="TPR-like_helical_dom_sf"/>
</dbReference>
<proteinExistence type="predicted"/>
<dbReference type="EMBL" id="PPSL01000001">
    <property type="protein sequence ID" value="PQJ12567.1"/>
    <property type="molecule type" value="Genomic_DNA"/>
</dbReference>
<dbReference type="AlphaFoldDB" id="A0A2S7T136"/>
<dbReference type="Pfam" id="PF12120">
    <property type="entry name" value="Arr-ms"/>
    <property type="match status" value="1"/>
</dbReference>